<evidence type="ECO:0000313" key="4">
    <source>
        <dbReference type="Proteomes" id="UP001391051"/>
    </source>
</evidence>
<dbReference type="Pfam" id="PF20150">
    <property type="entry name" value="2EXR"/>
    <property type="match status" value="1"/>
</dbReference>
<comment type="caution">
    <text evidence="3">The sequence shown here is derived from an EMBL/GenBank/DDBJ whole genome shotgun (WGS) entry which is preliminary data.</text>
</comment>
<feature type="region of interest" description="Disordered" evidence="1">
    <location>
        <begin position="182"/>
        <end position="212"/>
    </location>
</feature>
<evidence type="ECO:0000259" key="2">
    <source>
        <dbReference type="Pfam" id="PF20150"/>
    </source>
</evidence>
<accession>A0ABR1QNH7</accession>
<feature type="domain" description="2EXR" evidence="2">
    <location>
        <begin position="22"/>
        <end position="83"/>
    </location>
</feature>
<keyword evidence="4" id="KW-1185">Reference proteome</keyword>
<evidence type="ECO:0000256" key="1">
    <source>
        <dbReference type="SAM" id="MobiDB-lite"/>
    </source>
</evidence>
<dbReference type="InterPro" id="IPR045518">
    <property type="entry name" value="2EXR"/>
</dbReference>
<dbReference type="EMBL" id="JAQQWE010000003">
    <property type="protein sequence ID" value="KAK7959349.1"/>
    <property type="molecule type" value="Genomic_DNA"/>
</dbReference>
<name>A0ABR1QNH7_9PEZI</name>
<feature type="region of interest" description="Disordered" evidence="1">
    <location>
        <begin position="1"/>
        <end position="20"/>
    </location>
</feature>
<evidence type="ECO:0000313" key="3">
    <source>
        <dbReference type="EMBL" id="KAK7959349.1"/>
    </source>
</evidence>
<organism evidence="3 4">
    <name type="scientific">Apiospora aurea</name>
    <dbReference type="NCBI Taxonomy" id="335848"/>
    <lineage>
        <taxon>Eukaryota</taxon>
        <taxon>Fungi</taxon>
        <taxon>Dikarya</taxon>
        <taxon>Ascomycota</taxon>
        <taxon>Pezizomycotina</taxon>
        <taxon>Sordariomycetes</taxon>
        <taxon>Xylariomycetidae</taxon>
        <taxon>Amphisphaeriales</taxon>
        <taxon>Apiosporaceae</taxon>
        <taxon>Apiospora</taxon>
    </lineage>
</organism>
<dbReference type="GeneID" id="92073487"/>
<dbReference type="Proteomes" id="UP001391051">
    <property type="component" value="Unassembled WGS sequence"/>
</dbReference>
<protein>
    <recommendedName>
        <fullName evidence="2">2EXR domain-containing protein</fullName>
    </recommendedName>
</protein>
<reference evidence="3 4" key="1">
    <citation type="submission" date="2023-01" db="EMBL/GenBank/DDBJ databases">
        <title>Analysis of 21 Apiospora genomes using comparative genomics revels a genus with tremendous synthesis potential of carbohydrate active enzymes and secondary metabolites.</title>
        <authorList>
            <person name="Sorensen T."/>
        </authorList>
    </citation>
    <scope>NUCLEOTIDE SEQUENCE [LARGE SCALE GENOMIC DNA]</scope>
    <source>
        <strain evidence="3 4">CBS 24483</strain>
    </source>
</reference>
<dbReference type="RefSeq" id="XP_066703052.1">
    <property type="nucleotide sequence ID" value="XM_066840425.1"/>
</dbReference>
<sequence length="212" mass="23539">MPTPGNGSHRLDGRPQGGPSQFIRFSTLPRELQIHIWNYAVHDPQNWQLRMRCDRGGNLSPMHDLHSPLLAACGASRDAFLQASSEVCFVDISGEPVDESGWKDVVWRSGLRLAVLGPGHNVAELSTVEGGAKIRHLVISYALAHDALVDLCYPRQFNRERGWMLRRLPNLMSWQIYGLPVESPPSGEGDDTDPKEQGPGYSGEDNLVPFFV</sequence>
<proteinExistence type="predicted"/>
<gene>
    <name evidence="3" type="ORF">PG986_004203</name>
</gene>